<dbReference type="InterPro" id="IPR006311">
    <property type="entry name" value="TAT_signal"/>
</dbReference>
<protein>
    <submittedName>
        <fullName evidence="6">Flavin monoamine oxidase family protein</fullName>
    </submittedName>
</protein>
<gene>
    <name evidence="6" type="ORF">NBH00_24175</name>
</gene>
<evidence type="ECO:0000256" key="3">
    <source>
        <dbReference type="ARBA" id="ARBA00023002"/>
    </source>
</evidence>
<dbReference type="InterPro" id="IPR002937">
    <property type="entry name" value="Amino_oxidase"/>
</dbReference>
<evidence type="ECO:0000256" key="2">
    <source>
        <dbReference type="ARBA" id="ARBA00005995"/>
    </source>
</evidence>
<dbReference type="Proteomes" id="UP001056035">
    <property type="component" value="Chromosome"/>
</dbReference>
<dbReference type="EMBL" id="CP098502">
    <property type="protein sequence ID" value="UTI64422.1"/>
    <property type="molecule type" value="Genomic_DNA"/>
</dbReference>
<keyword evidence="7" id="KW-1185">Reference proteome</keyword>
<evidence type="ECO:0000256" key="1">
    <source>
        <dbReference type="ARBA" id="ARBA00001974"/>
    </source>
</evidence>
<dbReference type="Pfam" id="PF01593">
    <property type="entry name" value="Amino_oxidase"/>
    <property type="match status" value="1"/>
</dbReference>
<reference evidence="6 7" key="1">
    <citation type="submission" date="2022-06" db="EMBL/GenBank/DDBJ databases">
        <title>Paraconexibacter antarcticus.</title>
        <authorList>
            <person name="Kim C.S."/>
        </authorList>
    </citation>
    <scope>NUCLEOTIDE SEQUENCE [LARGE SCALE GENOMIC DNA]</scope>
    <source>
        <strain evidence="6 7">02-257</strain>
    </source>
</reference>
<dbReference type="InterPro" id="IPR050703">
    <property type="entry name" value="Flavin_MAO"/>
</dbReference>
<evidence type="ECO:0000313" key="7">
    <source>
        <dbReference type="Proteomes" id="UP001056035"/>
    </source>
</evidence>
<dbReference type="SUPFAM" id="SSF51905">
    <property type="entry name" value="FAD/NAD(P)-binding domain"/>
    <property type="match status" value="1"/>
</dbReference>
<dbReference type="InterPro" id="IPR036188">
    <property type="entry name" value="FAD/NAD-bd_sf"/>
</dbReference>
<sequence length="505" mass="53371">MDDAPSGGITRRTLVGGAAAGAAAAVLPTGADAATTTATATARKARPRRTADVIVVGAGLAGLTAARRLVAAGRSVIVLEARDRVGGRTLNADLGGGKVVEVGGQWVGPTQDRLLALAKELSVETFKTYQEGKAVLVYRGSHQTFDLSGPLGPIPPIPDGILDAATAIQKLDAMAATVPVDAPWTAKQALEWDSQTFETWLQANALTKGGRFLVELGFSSVFAAEPRDVSLLFALFYMAAAGDEQHVGTFDRLINTAGGAQESRFVGGSQRISLLAAAQLGRRVVLGAPVRRIAQAGGHVTVTTDRASYRGRHAVVTLPPTLAGRIDYLPALTAQRDQLTQRVPMGTVIKVQAVYDEPFWRGDGLAGYANGDVDPVHLTFDNSPPDGSPGILIGFIEGELGRVWGQKTVAERRAGVLNSFATYFGERARSPTRYLEMSWAAEPYTRGCYVGFMPPGVLTSYGRELRRPAGRIHWAGTETSGYWNGYMDGAVRSGERVGAELLGGA</sequence>
<dbReference type="Gene3D" id="3.50.50.60">
    <property type="entry name" value="FAD/NAD(P)-binding domain"/>
    <property type="match status" value="1"/>
</dbReference>
<evidence type="ECO:0000259" key="5">
    <source>
        <dbReference type="Pfam" id="PF01593"/>
    </source>
</evidence>
<comment type="similarity">
    <text evidence="2">Belongs to the flavin monoamine oxidase family.</text>
</comment>
<dbReference type="RefSeq" id="WP_254571125.1">
    <property type="nucleotide sequence ID" value="NZ_CP098502.1"/>
</dbReference>
<dbReference type="PRINTS" id="PR00757">
    <property type="entry name" value="AMINEOXDASEF"/>
</dbReference>
<dbReference type="Gene3D" id="1.10.405.10">
    <property type="entry name" value="Guanine Nucleotide Dissociation Inhibitor, domain 1"/>
    <property type="match status" value="1"/>
</dbReference>
<dbReference type="InterPro" id="IPR001613">
    <property type="entry name" value="Flavin_amine_oxidase"/>
</dbReference>
<evidence type="ECO:0000313" key="6">
    <source>
        <dbReference type="EMBL" id="UTI64422.1"/>
    </source>
</evidence>
<name>A0ABY5DUP1_9ACTN</name>
<dbReference type="PANTHER" id="PTHR43563:SF1">
    <property type="entry name" value="AMINE OXIDASE [FLAVIN-CONTAINING] B"/>
    <property type="match status" value="1"/>
</dbReference>
<dbReference type="PANTHER" id="PTHR43563">
    <property type="entry name" value="AMINE OXIDASE"/>
    <property type="match status" value="1"/>
</dbReference>
<proteinExistence type="inferred from homology"/>
<keyword evidence="4" id="KW-0732">Signal</keyword>
<accession>A0ABY5DUP1</accession>
<keyword evidence="3" id="KW-0560">Oxidoreductase</keyword>
<feature type="domain" description="Amine oxidase" evidence="5">
    <location>
        <begin position="60"/>
        <end position="501"/>
    </location>
</feature>
<organism evidence="6 7">
    <name type="scientific">Paraconexibacter antarcticus</name>
    <dbReference type="NCBI Taxonomy" id="2949664"/>
    <lineage>
        <taxon>Bacteria</taxon>
        <taxon>Bacillati</taxon>
        <taxon>Actinomycetota</taxon>
        <taxon>Thermoleophilia</taxon>
        <taxon>Solirubrobacterales</taxon>
        <taxon>Paraconexibacteraceae</taxon>
        <taxon>Paraconexibacter</taxon>
    </lineage>
</organism>
<evidence type="ECO:0000256" key="4">
    <source>
        <dbReference type="SAM" id="SignalP"/>
    </source>
</evidence>
<feature type="chain" id="PRO_5045975350" evidence="4">
    <location>
        <begin position="34"/>
        <end position="505"/>
    </location>
</feature>
<dbReference type="SUPFAM" id="SSF54373">
    <property type="entry name" value="FAD-linked reductases, C-terminal domain"/>
    <property type="match status" value="1"/>
</dbReference>
<feature type="signal peptide" evidence="4">
    <location>
        <begin position="1"/>
        <end position="33"/>
    </location>
</feature>
<dbReference type="Gene3D" id="3.90.660.10">
    <property type="match status" value="1"/>
</dbReference>
<dbReference type="PROSITE" id="PS51318">
    <property type="entry name" value="TAT"/>
    <property type="match status" value="1"/>
</dbReference>
<comment type="cofactor">
    <cofactor evidence="1">
        <name>FAD</name>
        <dbReference type="ChEBI" id="CHEBI:57692"/>
    </cofactor>
</comment>